<name>A0A3A8NFX9_9BACT</name>
<comment type="caution">
    <text evidence="7">The sequence shown here is derived from an EMBL/GenBank/DDBJ whole genome shotgun (WGS) entry which is preliminary data.</text>
</comment>
<gene>
    <name evidence="7" type="ORF">D7X12_21685</name>
</gene>
<dbReference type="PANTHER" id="PTHR42784">
    <property type="entry name" value="PYRANOSE 2-OXIDASE"/>
    <property type="match status" value="1"/>
</dbReference>
<dbReference type="RefSeq" id="WP_120627183.1">
    <property type="nucleotide sequence ID" value="NZ_RAWG01000141.1"/>
</dbReference>
<protein>
    <submittedName>
        <fullName evidence="7">GMC family oxidoreductase</fullName>
    </submittedName>
</protein>
<evidence type="ECO:0000313" key="8">
    <source>
        <dbReference type="Proteomes" id="UP000273405"/>
    </source>
</evidence>
<dbReference type="InterPro" id="IPR051473">
    <property type="entry name" value="P2Ox-like"/>
</dbReference>
<dbReference type="InterPro" id="IPR007867">
    <property type="entry name" value="GMC_OxRtase_C"/>
</dbReference>
<dbReference type="GO" id="GO:0016614">
    <property type="term" value="F:oxidoreductase activity, acting on CH-OH group of donors"/>
    <property type="evidence" value="ECO:0007669"/>
    <property type="project" value="InterPro"/>
</dbReference>
<keyword evidence="5" id="KW-0560">Oxidoreductase</keyword>
<comment type="cofactor">
    <cofactor evidence="1">
        <name>FAD</name>
        <dbReference type="ChEBI" id="CHEBI:57692"/>
    </cofactor>
</comment>
<proteinExistence type="inferred from homology"/>
<dbReference type="Gene3D" id="3.50.50.60">
    <property type="entry name" value="FAD/NAD(P)-binding domain"/>
    <property type="match status" value="2"/>
</dbReference>
<reference evidence="8" key="1">
    <citation type="submission" date="2018-09" db="EMBL/GenBank/DDBJ databases">
        <authorList>
            <person name="Livingstone P.G."/>
            <person name="Whitworth D.E."/>
        </authorList>
    </citation>
    <scope>NUCLEOTIDE SEQUENCE [LARGE SCALE GENOMIC DNA]</scope>
    <source>
        <strain evidence="8">CA040B</strain>
    </source>
</reference>
<dbReference type="InterPro" id="IPR036188">
    <property type="entry name" value="FAD/NAD-bd_sf"/>
</dbReference>
<dbReference type="PANTHER" id="PTHR42784:SF1">
    <property type="entry name" value="PYRANOSE 2-OXIDASE"/>
    <property type="match status" value="1"/>
</dbReference>
<dbReference type="OrthoDB" id="9787779at2"/>
<dbReference type="Proteomes" id="UP000273405">
    <property type="component" value="Unassembled WGS sequence"/>
</dbReference>
<dbReference type="AlphaFoldDB" id="A0A3A8NFX9"/>
<evidence type="ECO:0000259" key="6">
    <source>
        <dbReference type="Pfam" id="PF05199"/>
    </source>
</evidence>
<dbReference type="Pfam" id="PF05199">
    <property type="entry name" value="GMC_oxred_C"/>
    <property type="match status" value="1"/>
</dbReference>
<evidence type="ECO:0000256" key="1">
    <source>
        <dbReference type="ARBA" id="ARBA00001974"/>
    </source>
</evidence>
<keyword evidence="3" id="KW-0285">Flavoprotein</keyword>
<comment type="similarity">
    <text evidence="2">Belongs to the GMC oxidoreductase family.</text>
</comment>
<organism evidence="7 8">
    <name type="scientific">Corallococcus sicarius</name>
    <dbReference type="NCBI Taxonomy" id="2316726"/>
    <lineage>
        <taxon>Bacteria</taxon>
        <taxon>Pseudomonadati</taxon>
        <taxon>Myxococcota</taxon>
        <taxon>Myxococcia</taxon>
        <taxon>Myxococcales</taxon>
        <taxon>Cystobacterineae</taxon>
        <taxon>Myxococcaceae</taxon>
        <taxon>Corallococcus</taxon>
    </lineage>
</organism>
<evidence type="ECO:0000256" key="3">
    <source>
        <dbReference type="ARBA" id="ARBA00022630"/>
    </source>
</evidence>
<keyword evidence="8" id="KW-1185">Reference proteome</keyword>
<sequence length="573" mass="61705">MSSNYKKFFAGSSSVPKGISLGYPVPGPQAASADQIAGQAFFAAPSDWSDIQASAYDFIVIGTGPTGVAFIEQTLKHNPNARILVLERGGFWLPVHYQMLPMAFQAATGSPPTTYPWTRTTRMATTELEFFQAGYIPVLGGRSTYWSAWCPAPGPDLMRDWPQELIDVTLQPGFWDRARSFLHVTTTDRINDGVYGSLQHQLDVNLREGFKRAVPSAENAFPAPIAVGNPAWKGVKFYKYSTVGALLDLQQAQKALAAQGKGQALTIVDHCVVDRLLHDDRGTVTALETSRGPLAVSSAKVILAMGTIPPATLLMNSFKDALPNIGKRYTGHFMSHITARVKRSAFVDLSALEIGAVYLDGKAGNGLQYHVQASAFASANPTADESTIAHEAPDAAAVASMAQLQGSEDYVVFVCATLGEVSEKNAHNWIRLNGGTDPATNISLQLQPGPQDHELWDVLDEATYQTLGVLAGRSGGPCAELEYWVDDASGSGGFWQSERPDRKQIRLNIIVHEASPLWVGTDAATSVVGLDYRPHGVHNVYVTGGALFPTSGSWNPTLTMCGLAQDLADRLRG</sequence>
<evidence type="ECO:0000256" key="5">
    <source>
        <dbReference type="ARBA" id="ARBA00023002"/>
    </source>
</evidence>
<accession>A0A3A8NFX9</accession>
<dbReference type="EMBL" id="RAWG01000141">
    <property type="protein sequence ID" value="RKH40115.1"/>
    <property type="molecule type" value="Genomic_DNA"/>
</dbReference>
<dbReference type="SUPFAM" id="SSF51905">
    <property type="entry name" value="FAD/NAD(P)-binding domain"/>
    <property type="match status" value="1"/>
</dbReference>
<evidence type="ECO:0000313" key="7">
    <source>
        <dbReference type="EMBL" id="RKH40115.1"/>
    </source>
</evidence>
<evidence type="ECO:0000256" key="2">
    <source>
        <dbReference type="ARBA" id="ARBA00010790"/>
    </source>
</evidence>
<keyword evidence="4" id="KW-0274">FAD</keyword>
<evidence type="ECO:0000256" key="4">
    <source>
        <dbReference type="ARBA" id="ARBA00022827"/>
    </source>
</evidence>
<feature type="domain" description="Glucose-methanol-choline oxidoreductase C-terminal" evidence="6">
    <location>
        <begin position="430"/>
        <end position="564"/>
    </location>
</feature>